<name>A0A7J5BRW8_9MICO</name>
<protein>
    <submittedName>
        <fullName evidence="3">DUF817 domain-containing protein</fullName>
    </submittedName>
</protein>
<reference evidence="3 4" key="1">
    <citation type="submission" date="2019-09" db="EMBL/GenBank/DDBJ databases">
        <title>Phylogeny of genus Pseudoclavibacter and closely related genus.</title>
        <authorList>
            <person name="Li Y."/>
        </authorList>
    </citation>
    <scope>NUCLEOTIDE SEQUENCE [LARGE SCALE GENOMIC DNA]</scope>
    <source>
        <strain evidence="3 4">DSM 23821</strain>
    </source>
</reference>
<feature type="transmembrane region" description="Helical" evidence="2">
    <location>
        <begin position="93"/>
        <end position="113"/>
    </location>
</feature>
<dbReference type="EMBL" id="WBJZ01000015">
    <property type="protein sequence ID" value="KAB1655363.1"/>
    <property type="molecule type" value="Genomic_DNA"/>
</dbReference>
<keyword evidence="4" id="KW-1185">Reference proteome</keyword>
<feature type="transmembrane region" description="Helical" evidence="2">
    <location>
        <begin position="150"/>
        <end position="168"/>
    </location>
</feature>
<feature type="transmembrane region" description="Helical" evidence="2">
    <location>
        <begin position="67"/>
        <end position="87"/>
    </location>
</feature>
<feature type="transmembrane region" description="Helical" evidence="2">
    <location>
        <begin position="189"/>
        <end position="208"/>
    </location>
</feature>
<dbReference type="Proteomes" id="UP000467240">
    <property type="component" value="Unassembled WGS sequence"/>
</dbReference>
<feature type="region of interest" description="Disordered" evidence="1">
    <location>
        <begin position="1"/>
        <end position="27"/>
    </location>
</feature>
<evidence type="ECO:0000313" key="3">
    <source>
        <dbReference type="EMBL" id="KAB1655363.1"/>
    </source>
</evidence>
<gene>
    <name evidence="3" type="ORF">F8O01_12115</name>
</gene>
<evidence type="ECO:0000256" key="1">
    <source>
        <dbReference type="SAM" id="MobiDB-lite"/>
    </source>
</evidence>
<dbReference type="Pfam" id="PF05675">
    <property type="entry name" value="DUF817"/>
    <property type="match status" value="1"/>
</dbReference>
<evidence type="ECO:0000256" key="2">
    <source>
        <dbReference type="SAM" id="Phobius"/>
    </source>
</evidence>
<comment type="caution">
    <text evidence="3">The sequence shown here is derived from an EMBL/GenBank/DDBJ whole genome shotgun (WGS) entry which is preliminary data.</text>
</comment>
<dbReference type="RefSeq" id="WP_158041134.1">
    <property type="nucleotide sequence ID" value="NZ_JACCFV010000001.1"/>
</dbReference>
<dbReference type="InterPro" id="IPR008535">
    <property type="entry name" value="DUF817"/>
</dbReference>
<proteinExistence type="predicted"/>
<keyword evidence="2" id="KW-0472">Membrane</keyword>
<sequence>MSSSDDGVAPSADSDAPTIGDGEDDRRNLTSTERRLDALARRLLGSAPRHSARARLLEFLVFGAKQAWACVFGALLLVAIVAARLWWPDDAPLARNDLLVIVAALLQIAMLVFKLETVRELWVVLVFHVVGTAMELFKTDVGSWSYDEGGLLRIGGVPLFTGFMYAAVGSYLTRVMRLFDLRFTHYPPLWVTVPIAALVYLNFFAHHFVWDARWVLLALVLVVFGRCMMHFRVYRNTYRMPVLVAFGLVAVFIWFAENIGTLVGAWAYPGQEHGWTLVSTHKIVSWFLLMMISVVLVTLVHRPRPPDAERPAVGASGT</sequence>
<evidence type="ECO:0000313" key="4">
    <source>
        <dbReference type="Proteomes" id="UP000467240"/>
    </source>
</evidence>
<dbReference type="AlphaFoldDB" id="A0A7J5BRW8"/>
<keyword evidence="2" id="KW-0812">Transmembrane</keyword>
<feature type="transmembrane region" description="Helical" evidence="2">
    <location>
        <begin position="243"/>
        <end position="268"/>
    </location>
</feature>
<dbReference type="OrthoDB" id="1550598at2"/>
<organism evidence="3 4">
    <name type="scientific">Pseudoclavibacter chungangensis</name>
    <dbReference type="NCBI Taxonomy" id="587635"/>
    <lineage>
        <taxon>Bacteria</taxon>
        <taxon>Bacillati</taxon>
        <taxon>Actinomycetota</taxon>
        <taxon>Actinomycetes</taxon>
        <taxon>Micrococcales</taxon>
        <taxon>Microbacteriaceae</taxon>
        <taxon>Pseudoclavibacter</taxon>
    </lineage>
</organism>
<feature type="transmembrane region" description="Helical" evidence="2">
    <location>
        <begin position="120"/>
        <end position="138"/>
    </location>
</feature>
<accession>A0A7J5BRW8</accession>
<feature type="transmembrane region" description="Helical" evidence="2">
    <location>
        <begin position="214"/>
        <end position="231"/>
    </location>
</feature>
<keyword evidence="2" id="KW-1133">Transmembrane helix</keyword>
<feature type="transmembrane region" description="Helical" evidence="2">
    <location>
        <begin position="283"/>
        <end position="300"/>
    </location>
</feature>